<evidence type="ECO:0008006" key="13">
    <source>
        <dbReference type="Google" id="ProtNLM"/>
    </source>
</evidence>
<sequence>MKYVIVAIGIFLMSSTQAQIQLSQKTIWTVNDLIENRTDKIDENWVDHHATYYPVYKVFGEYSLSMVGIKNQQFQEKDLQGLAYLGSSVGDVVTIKFPISNLDKIDLIKNIKYLEVADRIAGMSNNRTVVDTRVDSVWMGYGLSQPFTGKDVLIGITDWGFDYNHPMFMDTTLTTSRVRAAWDHFKHTGDQPVGYGYGVEYDTPSELTTAESDTASTYYDYATHGSHVAGIAGGSGAGTEYRGIAFEAEYLFNSIQLDVGAAIDAFNWMKDIADADGKRLVINMSWGLYYLGTMDGTSLVSQAIDNLSSQGVVFATSAGNNGQRNFHLKKTFSGDTVRSRLQFYDYNAHPNMWGQSISSWGEVGESYAMQFEVYDTGGTRLDTTPTYHTTDVGYHDSIVVIGTDTIFYNFTIETAHSLNNRPMIWARVKNTNTSLRVIMKTYASSGTVHYWNVVELDNGVGNWGQDFMSYGSGGVAGDTHYGVGEPACTESAITVAAHGGANFSQSGTEYPGTLAGFSSEGPTYDGRNKPDVSAPGVGVISSINSYTTASYTTNASITFNGRTYDFSAFSGTSMSSPAVAGIVALMLEANPDLTTAQLKDLLKSTARQDSKTGTISWPGDAEWGMGKATATAAVARAENTLEVDRAAAGNAITIYPNPTKGELIITTNDEDKPIAFSIYSLDGRLLNKQQLTSQQIDLSSYPSGVLILVLETVGTQEVFRVIKD</sequence>
<dbReference type="InterPro" id="IPR050131">
    <property type="entry name" value="Peptidase_S8_subtilisin-like"/>
</dbReference>
<dbReference type="Pfam" id="PF18962">
    <property type="entry name" value="Por_Secre_tail"/>
    <property type="match status" value="1"/>
</dbReference>
<dbReference type="PRINTS" id="PR00723">
    <property type="entry name" value="SUBTILISIN"/>
</dbReference>
<dbReference type="InterPro" id="IPR022398">
    <property type="entry name" value="Peptidase_S8_His-AS"/>
</dbReference>
<dbReference type="Proteomes" id="UP000683507">
    <property type="component" value="Chromosome"/>
</dbReference>
<evidence type="ECO:0000313" key="11">
    <source>
        <dbReference type="EMBL" id="CAG5080756.1"/>
    </source>
</evidence>
<feature type="active site" description="Charge relay system" evidence="6 7">
    <location>
        <position position="224"/>
    </location>
</feature>
<dbReference type="GO" id="GO:0006508">
    <property type="term" value="P:proteolysis"/>
    <property type="evidence" value="ECO:0007669"/>
    <property type="project" value="UniProtKB-KW"/>
</dbReference>
<evidence type="ECO:0000256" key="3">
    <source>
        <dbReference type="ARBA" id="ARBA00022729"/>
    </source>
</evidence>
<evidence type="ECO:0000256" key="8">
    <source>
        <dbReference type="SAM" id="SignalP"/>
    </source>
</evidence>
<evidence type="ECO:0000256" key="6">
    <source>
        <dbReference type="PIRSR" id="PIRSR615500-1"/>
    </source>
</evidence>
<feature type="chain" id="PRO_5037801355" description="T9SS C-terminal target domain-containing protein" evidence="8">
    <location>
        <begin position="19"/>
        <end position="724"/>
    </location>
</feature>
<gene>
    <name evidence="11" type="ORF">CRYO30217_01436</name>
</gene>
<evidence type="ECO:0000256" key="1">
    <source>
        <dbReference type="ARBA" id="ARBA00011073"/>
    </source>
</evidence>
<dbReference type="PANTHER" id="PTHR43806">
    <property type="entry name" value="PEPTIDASE S8"/>
    <property type="match status" value="1"/>
</dbReference>
<feature type="active site" description="Charge relay system" evidence="6 7">
    <location>
        <position position="573"/>
    </location>
</feature>
<name>A0A916JLX1_9FLAO</name>
<dbReference type="InterPro" id="IPR023828">
    <property type="entry name" value="Peptidase_S8_Ser-AS"/>
</dbReference>
<dbReference type="Pfam" id="PF00082">
    <property type="entry name" value="Peptidase_S8"/>
    <property type="match status" value="2"/>
</dbReference>
<protein>
    <recommendedName>
        <fullName evidence="13">T9SS C-terminal target domain-containing protein</fullName>
    </recommendedName>
</protein>
<dbReference type="RefSeq" id="WP_258541637.1">
    <property type="nucleotide sequence ID" value="NZ_OU015584.1"/>
</dbReference>
<feature type="domain" description="Peptidase S8/S53" evidence="9">
    <location>
        <begin position="149"/>
        <end position="322"/>
    </location>
</feature>
<dbReference type="Gene3D" id="3.40.50.200">
    <property type="entry name" value="Peptidase S8/S53 domain"/>
    <property type="match status" value="2"/>
</dbReference>
<organism evidence="11 12">
    <name type="scientific">Parvicella tangerina</name>
    <dbReference type="NCBI Taxonomy" id="2829795"/>
    <lineage>
        <taxon>Bacteria</taxon>
        <taxon>Pseudomonadati</taxon>
        <taxon>Bacteroidota</taxon>
        <taxon>Flavobacteriia</taxon>
        <taxon>Flavobacteriales</taxon>
        <taxon>Parvicellaceae</taxon>
        <taxon>Parvicella</taxon>
    </lineage>
</organism>
<evidence type="ECO:0000256" key="2">
    <source>
        <dbReference type="ARBA" id="ARBA00022670"/>
    </source>
</evidence>
<proteinExistence type="inferred from homology"/>
<comment type="similarity">
    <text evidence="1 7">Belongs to the peptidase S8 family.</text>
</comment>
<dbReference type="KEGG" id="ptan:CRYO30217_01436"/>
<keyword evidence="12" id="KW-1185">Reference proteome</keyword>
<feature type="active site" description="Charge relay system" evidence="6 7">
    <location>
        <position position="158"/>
    </location>
</feature>
<dbReference type="EMBL" id="OU015584">
    <property type="protein sequence ID" value="CAG5080756.1"/>
    <property type="molecule type" value="Genomic_DNA"/>
</dbReference>
<dbReference type="SUPFAM" id="SSF52743">
    <property type="entry name" value="Subtilisin-like"/>
    <property type="match status" value="1"/>
</dbReference>
<dbReference type="PROSITE" id="PS00137">
    <property type="entry name" value="SUBTILASE_HIS"/>
    <property type="match status" value="1"/>
</dbReference>
<evidence type="ECO:0000313" key="12">
    <source>
        <dbReference type="Proteomes" id="UP000683507"/>
    </source>
</evidence>
<dbReference type="PROSITE" id="PS00138">
    <property type="entry name" value="SUBTILASE_SER"/>
    <property type="match status" value="1"/>
</dbReference>
<feature type="signal peptide" evidence="8">
    <location>
        <begin position="1"/>
        <end position="18"/>
    </location>
</feature>
<reference evidence="11" key="1">
    <citation type="submission" date="2021-04" db="EMBL/GenBank/DDBJ databases">
        <authorList>
            <person name="Rodrigo-Torres L."/>
            <person name="Arahal R. D."/>
            <person name="Lucena T."/>
        </authorList>
    </citation>
    <scope>NUCLEOTIDE SEQUENCE</scope>
    <source>
        <strain evidence="11">AS29M-1</strain>
    </source>
</reference>
<evidence type="ECO:0000259" key="10">
    <source>
        <dbReference type="Pfam" id="PF18962"/>
    </source>
</evidence>
<dbReference type="AlphaFoldDB" id="A0A916JLX1"/>
<feature type="domain" description="Secretion system C-terminal sorting" evidence="10">
    <location>
        <begin position="654"/>
        <end position="717"/>
    </location>
</feature>
<evidence type="ECO:0000256" key="5">
    <source>
        <dbReference type="ARBA" id="ARBA00022825"/>
    </source>
</evidence>
<dbReference type="GO" id="GO:0004252">
    <property type="term" value="F:serine-type endopeptidase activity"/>
    <property type="evidence" value="ECO:0007669"/>
    <property type="project" value="UniProtKB-UniRule"/>
</dbReference>
<accession>A0A916JLX1</accession>
<feature type="domain" description="Peptidase S8/S53" evidence="9">
    <location>
        <begin position="477"/>
        <end position="608"/>
    </location>
</feature>
<dbReference type="InterPro" id="IPR000209">
    <property type="entry name" value="Peptidase_S8/S53_dom"/>
</dbReference>
<dbReference type="InterPro" id="IPR026444">
    <property type="entry name" value="Secre_tail"/>
</dbReference>
<dbReference type="PROSITE" id="PS51892">
    <property type="entry name" value="SUBTILASE"/>
    <property type="match status" value="1"/>
</dbReference>
<dbReference type="InterPro" id="IPR036852">
    <property type="entry name" value="Peptidase_S8/S53_dom_sf"/>
</dbReference>
<dbReference type="NCBIfam" id="TIGR04183">
    <property type="entry name" value="Por_Secre_tail"/>
    <property type="match status" value="1"/>
</dbReference>
<dbReference type="InterPro" id="IPR015500">
    <property type="entry name" value="Peptidase_S8_subtilisin-rel"/>
</dbReference>
<dbReference type="PANTHER" id="PTHR43806:SF65">
    <property type="entry name" value="SERINE PROTEASE APRX"/>
    <property type="match status" value="1"/>
</dbReference>
<evidence type="ECO:0000259" key="9">
    <source>
        <dbReference type="Pfam" id="PF00082"/>
    </source>
</evidence>
<evidence type="ECO:0000256" key="7">
    <source>
        <dbReference type="PROSITE-ProRule" id="PRU01240"/>
    </source>
</evidence>
<keyword evidence="5 7" id="KW-0720">Serine protease</keyword>
<evidence type="ECO:0000256" key="4">
    <source>
        <dbReference type="ARBA" id="ARBA00022801"/>
    </source>
</evidence>
<keyword evidence="3 8" id="KW-0732">Signal</keyword>
<keyword evidence="4 7" id="KW-0378">Hydrolase</keyword>
<keyword evidence="2 7" id="KW-0645">Protease</keyword>